<evidence type="ECO:0000259" key="18">
    <source>
        <dbReference type="Pfam" id="PF13807"/>
    </source>
</evidence>
<dbReference type="Pfam" id="PF10609">
    <property type="entry name" value="ParA"/>
    <property type="match status" value="1"/>
</dbReference>
<dbReference type="Gene3D" id="3.40.50.300">
    <property type="entry name" value="P-loop containing nucleotide triphosphate hydrolases"/>
    <property type="match status" value="1"/>
</dbReference>
<dbReference type="GO" id="GO:0005524">
    <property type="term" value="F:ATP binding"/>
    <property type="evidence" value="ECO:0007669"/>
    <property type="project" value="UniProtKB-KW"/>
</dbReference>
<feature type="transmembrane region" description="Helical" evidence="16">
    <location>
        <begin position="36"/>
        <end position="56"/>
    </location>
</feature>
<dbReference type="InterPro" id="IPR003856">
    <property type="entry name" value="LPS_length_determ_N"/>
</dbReference>
<dbReference type="SUPFAM" id="SSF52540">
    <property type="entry name" value="P-loop containing nucleoside triphosphate hydrolases"/>
    <property type="match status" value="1"/>
</dbReference>
<keyword evidence="10" id="KW-0067">ATP-binding</keyword>
<evidence type="ECO:0000313" key="19">
    <source>
        <dbReference type="EMBL" id="MCM1983713.1"/>
    </source>
</evidence>
<reference evidence="19 20" key="1">
    <citation type="journal article" date="2015" name="Genome Announc.">
        <title>Draft Genome Sequence of Filamentous Marine Cyanobacterium Lyngbya confervoides Strain BDU141951.</title>
        <authorList>
            <person name="Chandrababunaidu M.M."/>
            <person name="Sen D."/>
            <person name="Tripathy S."/>
        </authorList>
    </citation>
    <scope>NUCLEOTIDE SEQUENCE [LARGE SCALE GENOMIC DNA]</scope>
    <source>
        <strain evidence="19 20">BDU141951</strain>
    </source>
</reference>
<comment type="similarity">
    <text evidence="2">Belongs to the CpsC/CapA family.</text>
</comment>
<evidence type="ECO:0000256" key="3">
    <source>
        <dbReference type="ARBA" id="ARBA00007316"/>
    </source>
</evidence>
<comment type="caution">
    <text evidence="19">The sequence shown here is derived from an EMBL/GenBank/DDBJ whole genome shotgun (WGS) entry which is preliminary data.</text>
</comment>
<comment type="catalytic activity">
    <reaction evidence="14">
        <text>L-tyrosyl-[protein] + ATP = O-phospho-L-tyrosyl-[protein] + ADP + H(+)</text>
        <dbReference type="Rhea" id="RHEA:10596"/>
        <dbReference type="Rhea" id="RHEA-COMP:10136"/>
        <dbReference type="Rhea" id="RHEA-COMP:20101"/>
        <dbReference type="ChEBI" id="CHEBI:15378"/>
        <dbReference type="ChEBI" id="CHEBI:30616"/>
        <dbReference type="ChEBI" id="CHEBI:46858"/>
        <dbReference type="ChEBI" id="CHEBI:61978"/>
        <dbReference type="ChEBI" id="CHEBI:456216"/>
        <dbReference type="EC" id="2.7.10.2"/>
    </reaction>
</comment>
<dbReference type="Pfam" id="PF13807">
    <property type="entry name" value="GNVR"/>
    <property type="match status" value="1"/>
</dbReference>
<organism evidence="19 20">
    <name type="scientific">Lyngbya confervoides BDU141951</name>
    <dbReference type="NCBI Taxonomy" id="1574623"/>
    <lineage>
        <taxon>Bacteria</taxon>
        <taxon>Bacillati</taxon>
        <taxon>Cyanobacteriota</taxon>
        <taxon>Cyanophyceae</taxon>
        <taxon>Oscillatoriophycideae</taxon>
        <taxon>Oscillatoriales</taxon>
        <taxon>Microcoleaceae</taxon>
        <taxon>Lyngbya</taxon>
    </lineage>
</organism>
<evidence type="ECO:0000256" key="7">
    <source>
        <dbReference type="ARBA" id="ARBA00022692"/>
    </source>
</evidence>
<dbReference type="GO" id="GO:0042802">
    <property type="term" value="F:identical protein binding"/>
    <property type="evidence" value="ECO:0007669"/>
    <property type="project" value="UniProtKB-ARBA"/>
</dbReference>
<evidence type="ECO:0000256" key="6">
    <source>
        <dbReference type="ARBA" id="ARBA00022679"/>
    </source>
</evidence>
<accession>A0ABD4T5L3</accession>
<evidence type="ECO:0000256" key="12">
    <source>
        <dbReference type="ARBA" id="ARBA00023136"/>
    </source>
</evidence>
<evidence type="ECO:0000256" key="14">
    <source>
        <dbReference type="ARBA" id="ARBA00051245"/>
    </source>
</evidence>
<comment type="subcellular location">
    <subcellularLocation>
        <location evidence="1">Cell membrane</location>
        <topology evidence="1">Multi-pass membrane protein</topology>
    </subcellularLocation>
</comment>
<evidence type="ECO:0000256" key="2">
    <source>
        <dbReference type="ARBA" id="ARBA00006683"/>
    </source>
</evidence>
<evidence type="ECO:0000256" key="10">
    <source>
        <dbReference type="ARBA" id="ARBA00022840"/>
    </source>
</evidence>
<dbReference type="GO" id="GO:0005886">
    <property type="term" value="C:plasma membrane"/>
    <property type="evidence" value="ECO:0007669"/>
    <property type="project" value="UniProtKB-SubCell"/>
</dbReference>
<feature type="coiled-coil region" evidence="15">
    <location>
        <begin position="193"/>
        <end position="257"/>
    </location>
</feature>
<keyword evidence="9" id="KW-0418">Kinase</keyword>
<name>A0ABD4T5L3_9CYAN</name>
<keyword evidence="11 16" id="KW-1133">Transmembrane helix</keyword>
<feature type="domain" description="Polysaccharide chain length determinant N-terminal" evidence="17">
    <location>
        <begin position="21"/>
        <end position="117"/>
    </location>
</feature>
<dbReference type="InterPro" id="IPR005702">
    <property type="entry name" value="Wzc-like_C"/>
</dbReference>
<keyword evidence="6" id="KW-0808">Transferase</keyword>
<evidence type="ECO:0000259" key="17">
    <source>
        <dbReference type="Pfam" id="PF02706"/>
    </source>
</evidence>
<keyword evidence="7 16" id="KW-0812">Transmembrane</keyword>
<evidence type="ECO:0000256" key="16">
    <source>
        <dbReference type="SAM" id="Phobius"/>
    </source>
</evidence>
<protein>
    <recommendedName>
        <fullName evidence="4">non-specific protein-tyrosine kinase</fullName>
        <ecNumber evidence="4">2.7.10.2</ecNumber>
    </recommendedName>
</protein>
<dbReference type="FunFam" id="3.40.50.300:FF:000527">
    <property type="entry name" value="Tyrosine-protein kinase etk"/>
    <property type="match status" value="1"/>
</dbReference>
<comment type="similarity">
    <text evidence="3">Belongs to the CpsD/CapB family.</text>
</comment>
<evidence type="ECO:0000256" key="11">
    <source>
        <dbReference type="ARBA" id="ARBA00022989"/>
    </source>
</evidence>
<keyword evidence="15" id="KW-0175">Coiled coil</keyword>
<keyword evidence="5" id="KW-1003">Cell membrane</keyword>
<dbReference type="InterPro" id="IPR033756">
    <property type="entry name" value="YlxH/NBP35"/>
</dbReference>
<sequence>MTEAKVNFEERPDLLVEQADDEINLLDIFKTLRRRWLPFSLTVTAVVTTTAVLTFLQTPIFQSKGQLLIAKTNEASALTGLADQLSAGPLSNKSNPIETEIQVLLSIPILENVIQSLDLRTEGNEALKIDAFRGRVTASAVGGTDVIELSYQDPDPQLAADVVNTWMQFYLKNDIEVNRSQTRAARQFISQQIPRAERQLSQAESSLRQFKEKYKVVELSGEAQEAVRRLADLRAAMVETTAQLQVAQERSRQLQSKFGGLSSDQAIAVGKISESRTIQATLAEAKKIEDQLAIARTTYQPTHPAVIDLENKLAAVNRNLEGRIQETAGNTGSLGQGNFELGSTIGLELMTELVKADVETLSMQEKLTTLQGEYQNSLLRSNNLPALEQRQSELTRNLEVARQSYNTLLESYQKAQLAENQNLGNARVINEAQVPERPISPRKMMNLLMGGVLGILGGAGIALLLESRDTRLRSIADVRAIFPYTLLGTVPLFPARKGNVGDRLEGSKGLFVRDDPQSVVSETYRMINTNLKFSRSDRLQVIVVSSSVPGEGKSTTIANLALAMAELGSRVLLMDADMRRPSQHQLWEVPNRSGLSNLLVEANPLQSLPYIAESENLHILCSGSPPPNPTALIDSDKMQRFISNLRSEYDYILIDSPPLTVSSDGVLLSNLADGLILIARPDIANRPATQAVKDIVRPIQQSVLGLVINGVNVRNESDSYYYYNAYYKNDYYGSDYLQKDEQLQKPEKSTSNYNGS</sequence>
<evidence type="ECO:0000256" key="4">
    <source>
        <dbReference type="ARBA" id="ARBA00011903"/>
    </source>
</evidence>
<dbReference type="Pfam" id="PF02706">
    <property type="entry name" value="Wzz"/>
    <property type="match status" value="1"/>
</dbReference>
<feature type="domain" description="Tyrosine-protein kinase G-rich" evidence="18">
    <location>
        <begin position="388"/>
        <end position="464"/>
    </location>
</feature>
<keyword evidence="8" id="KW-0547">Nucleotide-binding</keyword>
<evidence type="ECO:0000256" key="1">
    <source>
        <dbReference type="ARBA" id="ARBA00004651"/>
    </source>
</evidence>
<dbReference type="NCBIfam" id="TIGR01007">
    <property type="entry name" value="eps_fam"/>
    <property type="match status" value="1"/>
</dbReference>
<keyword evidence="20" id="KW-1185">Reference proteome</keyword>
<dbReference type="EMBL" id="JTHE03000076">
    <property type="protein sequence ID" value="MCM1983713.1"/>
    <property type="molecule type" value="Genomic_DNA"/>
</dbReference>
<evidence type="ECO:0000313" key="20">
    <source>
        <dbReference type="Proteomes" id="UP000031561"/>
    </source>
</evidence>
<dbReference type="AlphaFoldDB" id="A0ABD4T5L3"/>
<dbReference type="EC" id="2.7.10.2" evidence="4"/>
<evidence type="ECO:0000256" key="15">
    <source>
        <dbReference type="SAM" id="Coils"/>
    </source>
</evidence>
<dbReference type="RefSeq" id="WP_166282647.1">
    <property type="nucleotide sequence ID" value="NZ_JTHE03000076.1"/>
</dbReference>
<proteinExistence type="inferred from homology"/>
<dbReference type="PANTHER" id="PTHR32309:SF13">
    <property type="entry name" value="FERRIC ENTEROBACTIN TRANSPORT PROTEIN FEPE"/>
    <property type="match status" value="1"/>
</dbReference>
<keyword evidence="13" id="KW-0829">Tyrosine-protein kinase</keyword>
<gene>
    <name evidence="19" type="ORF">QQ91_0012885</name>
</gene>
<dbReference type="InterPro" id="IPR032807">
    <property type="entry name" value="GNVR"/>
</dbReference>
<dbReference type="PANTHER" id="PTHR32309">
    <property type="entry name" value="TYROSINE-PROTEIN KINASE"/>
    <property type="match status" value="1"/>
</dbReference>
<evidence type="ECO:0000256" key="8">
    <source>
        <dbReference type="ARBA" id="ARBA00022741"/>
    </source>
</evidence>
<evidence type="ECO:0000256" key="5">
    <source>
        <dbReference type="ARBA" id="ARBA00022475"/>
    </source>
</evidence>
<dbReference type="InterPro" id="IPR027417">
    <property type="entry name" value="P-loop_NTPase"/>
</dbReference>
<evidence type="ECO:0000256" key="13">
    <source>
        <dbReference type="ARBA" id="ARBA00023137"/>
    </source>
</evidence>
<dbReference type="InterPro" id="IPR050445">
    <property type="entry name" value="Bact_polysacc_biosynth/exp"/>
</dbReference>
<dbReference type="Proteomes" id="UP000031561">
    <property type="component" value="Unassembled WGS sequence"/>
</dbReference>
<keyword evidence="12 16" id="KW-0472">Membrane</keyword>
<evidence type="ECO:0000256" key="9">
    <source>
        <dbReference type="ARBA" id="ARBA00022777"/>
    </source>
</evidence>
<dbReference type="GO" id="GO:0004715">
    <property type="term" value="F:non-membrane spanning protein tyrosine kinase activity"/>
    <property type="evidence" value="ECO:0007669"/>
    <property type="project" value="UniProtKB-EC"/>
</dbReference>
<dbReference type="CDD" id="cd05387">
    <property type="entry name" value="BY-kinase"/>
    <property type="match status" value="1"/>
</dbReference>